<dbReference type="EMBL" id="CP025120">
    <property type="protein sequence ID" value="AUD78710.1"/>
    <property type="molecule type" value="Genomic_DNA"/>
</dbReference>
<gene>
    <name evidence="1" type="ORF">CW740_05385</name>
</gene>
<accession>A0A2K9A7K7</accession>
<keyword evidence="2" id="KW-1185">Reference proteome</keyword>
<dbReference type="AlphaFoldDB" id="A0A2K9A7K7"/>
<dbReference type="PANTHER" id="PTHR33993">
    <property type="entry name" value="GLYOXALASE-RELATED"/>
    <property type="match status" value="1"/>
</dbReference>
<protein>
    <submittedName>
        <fullName evidence="1">Glyoxalase</fullName>
    </submittedName>
</protein>
<organism evidence="1 2">
    <name type="scientific">Kangiella profundi</name>
    <dbReference type="NCBI Taxonomy" id="1561924"/>
    <lineage>
        <taxon>Bacteria</taxon>
        <taxon>Pseudomonadati</taxon>
        <taxon>Pseudomonadota</taxon>
        <taxon>Gammaproteobacteria</taxon>
        <taxon>Kangiellales</taxon>
        <taxon>Kangiellaceae</taxon>
        <taxon>Kangiella</taxon>
    </lineage>
</organism>
<dbReference type="Gene3D" id="3.10.180.10">
    <property type="entry name" value="2,3-Dihydroxybiphenyl 1,2-Dioxygenase, domain 1"/>
    <property type="match status" value="1"/>
</dbReference>
<dbReference type="OrthoDB" id="9799428at2"/>
<dbReference type="PROSITE" id="PS51819">
    <property type="entry name" value="VOC"/>
    <property type="match status" value="1"/>
</dbReference>
<dbReference type="RefSeq" id="WP_106646565.1">
    <property type="nucleotide sequence ID" value="NZ_BMGO01000001.1"/>
</dbReference>
<dbReference type="KEGG" id="kpd:CW740_05385"/>
<reference evidence="1 2" key="1">
    <citation type="submission" date="2017-12" db="EMBL/GenBank/DDBJ databases">
        <title>Kangiella profundi FT102 completed genome.</title>
        <authorList>
            <person name="Xu J."/>
            <person name="Wang J."/>
            <person name="Lu Y."/>
        </authorList>
    </citation>
    <scope>NUCLEOTIDE SEQUENCE [LARGE SCALE GENOMIC DNA]</scope>
    <source>
        <strain evidence="1 2">FT102</strain>
    </source>
</reference>
<evidence type="ECO:0000313" key="2">
    <source>
        <dbReference type="Proteomes" id="UP000232693"/>
    </source>
</evidence>
<dbReference type="Pfam" id="PF18029">
    <property type="entry name" value="Glyoxalase_6"/>
    <property type="match status" value="1"/>
</dbReference>
<sequence length="125" mass="13864">MSGKVLGIGGIFFKCNDRDALGKWYEKALGFNIDPSYGGTSFPKKDLPEGAYTVWGAFKEDTDYFAPSAKDFMLNLMVDDVEACIKQVIANGGQQIGEVCEEDGFGKFAWFVDPEGNKIELWQMP</sequence>
<proteinExistence type="predicted"/>
<evidence type="ECO:0000313" key="1">
    <source>
        <dbReference type="EMBL" id="AUD78710.1"/>
    </source>
</evidence>
<dbReference type="InterPro" id="IPR029068">
    <property type="entry name" value="Glyas_Bleomycin-R_OHBP_Dase"/>
</dbReference>
<dbReference type="PANTHER" id="PTHR33993:SF5">
    <property type="entry name" value="GLYOXALASE"/>
    <property type="match status" value="1"/>
</dbReference>
<dbReference type="Proteomes" id="UP000232693">
    <property type="component" value="Chromosome"/>
</dbReference>
<name>A0A2K9A7K7_9GAMM</name>
<dbReference type="InterPro" id="IPR037523">
    <property type="entry name" value="VOC_core"/>
</dbReference>
<dbReference type="InterPro" id="IPR052164">
    <property type="entry name" value="Anthracycline_SecMetBiosynth"/>
</dbReference>
<dbReference type="SUPFAM" id="SSF54593">
    <property type="entry name" value="Glyoxalase/Bleomycin resistance protein/Dihydroxybiphenyl dioxygenase"/>
    <property type="match status" value="1"/>
</dbReference>
<dbReference type="InterPro" id="IPR041581">
    <property type="entry name" value="Glyoxalase_6"/>
</dbReference>